<reference evidence="1 2" key="1">
    <citation type="journal article" date="2016" name="Nat. Commun.">
        <title>Thousands of microbial genomes shed light on interconnected biogeochemical processes in an aquifer system.</title>
        <authorList>
            <person name="Anantharaman K."/>
            <person name="Brown C.T."/>
            <person name="Hug L.A."/>
            <person name="Sharon I."/>
            <person name="Castelle C.J."/>
            <person name="Probst A.J."/>
            <person name="Thomas B.C."/>
            <person name="Singh A."/>
            <person name="Wilkins M.J."/>
            <person name="Karaoz U."/>
            <person name="Brodie E.L."/>
            <person name="Williams K.H."/>
            <person name="Hubbard S.S."/>
            <person name="Banfield J.F."/>
        </authorList>
    </citation>
    <scope>NUCLEOTIDE SEQUENCE [LARGE SCALE GENOMIC DNA]</scope>
</reference>
<accession>A0A1G2MC11</accession>
<dbReference type="AlphaFoldDB" id="A0A1G2MC11"/>
<dbReference type="EMBL" id="MHRI01000009">
    <property type="protein sequence ID" value="OHA21398.1"/>
    <property type="molecule type" value="Genomic_DNA"/>
</dbReference>
<evidence type="ECO:0000313" key="1">
    <source>
        <dbReference type="EMBL" id="OHA21398.1"/>
    </source>
</evidence>
<dbReference type="Proteomes" id="UP000178121">
    <property type="component" value="Unassembled WGS sequence"/>
</dbReference>
<gene>
    <name evidence="1" type="ORF">A2849_00170</name>
</gene>
<protein>
    <submittedName>
        <fullName evidence="1">Uncharacterized protein</fullName>
    </submittedName>
</protein>
<comment type="caution">
    <text evidence="1">The sequence shown here is derived from an EMBL/GenBank/DDBJ whole genome shotgun (WGS) entry which is preliminary data.</text>
</comment>
<evidence type="ECO:0000313" key="2">
    <source>
        <dbReference type="Proteomes" id="UP000178121"/>
    </source>
</evidence>
<name>A0A1G2MC11_9BACT</name>
<organism evidence="1 2">
    <name type="scientific">Candidatus Taylorbacteria bacterium RIFCSPHIGHO2_01_FULL_51_15</name>
    <dbReference type="NCBI Taxonomy" id="1802304"/>
    <lineage>
        <taxon>Bacteria</taxon>
        <taxon>Candidatus Tayloriibacteriota</taxon>
    </lineage>
</organism>
<proteinExistence type="predicted"/>
<sequence length="110" mass="12507">MKAIFLRAGALLRPKLKKLVMGGRGLERYSFSTGFPSRHSVGIWENLFKSFPKSARAFLRHSKYIRFALYFMGGRGILSLTDSVQVSHFLAFRKAQKYGRTFSSPLAQSK</sequence>